<dbReference type="Gene3D" id="1.25.40.10">
    <property type="entry name" value="Tetratricopeptide repeat domain"/>
    <property type="match status" value="4"/>
</dbReference>
<name>E0NTM8_9BACT</name>
<dbReference type="BioCyc" id="PMAR862515-HMP:GMOO-1555-MONOMER"/>
<dbReference type="Pfam" id="PF13174">
    <property type="entry name" value="TPR_6"/>
    <property type="match status" value="1"/>
</dbReference>
<accession>E0NTM8</accession>
<keyword evidence="2 3" id="KW-0802">TPR repeat</keyword>
<proteinExistence type="predicted"/>
<protein>
    <submittedName>
        <fullName evidence="4">Tetratricopeptide repeat protein</fullName>
    </submittedName>
</protein>
<dbReference type="InterPro" id="IPR019734">
    <property type="entry name" value="TPR_rpt"/>
</dbReference>
<dbReference type="SUPFAM" id="SSF48452">
    <property type="entry name" value="TPR-like"/>
    <property type="match status" value="1"/>
</dbReference>
<dbReference type="EMBL" id="AEEI01000050">
    <property type="protein sequence ID" value="EFM01411.1"/>
    <property type="molecule type" value="Genomic_DNA"/>
</dbReference>
<gene>
    <name evidence="4" type="ORF">HMPREF0658_1531</name>
</gene>
<dbReference type="AlphaFoldDB" id="E0NTM8"/>
<dbReference type="SUPFAM" id="SSF81901">
    <property type="entry name" value="HCP-like"/>
    <property type="match status" value="1"/>
</dbReference>
<dbReference type="SMART" id="SM00028">
    <property type="entry name" value="TPR"/>
    <property type="match status" value="9"/>
</dbReference>
<dbReference type="HOGENOM" id="CLU_007251_3_1_10"/>
<organism evidence="4 5">
    <name type="scientific">Hoylesella marshii DSM 16973 = JCM 13450</name>
    <dbReference type="NCBI Taxonomy" id="862515"/>
    <lineage>
        <taxon>Bacteria</taxon>
        <taxon>Pseudomonadati</taxon>
        <taxon>Bacteroidota</taxon>
        <taxon>Bacteroidia</taxon>
        <taxon>Bacteroidales</taxon>
        <taxon>Prevotellaceae</taxon>
        <taxon>Hoylesella</taxon>
    </lineage>
</organism>
<feature type="repeat" description="TPR" evidence="3">
    <location>
        <begin position="433"/>
        <end position="466"/>
    </location>
</feature>
<evidence type="ECO:0000256" key="3">
    <source>
        <dbReference type="PROSITE-ProRule" id="PRU00339"/>
    </source>
</evidence>
<sequence>MIYRLRFLPFCLLTAILLATLTMPLSAKRDRRQQPSDTLSANDRKRFDYFYLEALNRQTAKQYDAAFDLLRHCLKINPQSAEAHYLLASYFYELKDDSAALAHFKRAAELSDKNDEYLEKLGQSYINSANYPAAIDAYEKLSGAYPERTDVLNILVQLYQQERNYAKMIATLNRIETVEGKNEDITLAKMRVYSMQNNDKAAYKELKDLCEKYPNDLNYRVMMGNWLLGKKRNKEALAEYNAVLRNEPDNVLAQMSLMDYYREMKQDSLASQLLIHLLTSRKTPIENKLTLMRQAIAENEQNGGDSTRILSLFKQTLSAGQPHPDMAELRAAYMAVKHMPQDSIDAALHEVLVLSPENTNSRLQLIQSALKRNDTEGIINLCLPALEYTPDEMMFYYFLGIAYYQKGEADKAFDVLSRGVRQITPQSNKEIAADLYAIMGEILHEKGRNKEAFEAYDSCLQWKPDHYPCLNNYAYFLSQTGKNMERAEQMSYRTVAAEPNNATYLDTYAWILFLEKKYEEAKIYIDRAVENDADSSAVILEHAGDIHAMTQNTQRAVELWQSALRHGSKSKTLLRKIKLRKYIKESTQ</sequence>
<keyword evidence="1" id="KW-0677">Repeat</keyword>
<dbReference type="OrthoDB" id="9814220at2"/>
<dbReference type="eggNOG" id="COG0457">
    <property type="taxonomic scope" value="Bacteria"/>
</dbReference>
<dbReference type="InterPro" id="IPR051012">
    <property type="entry name" value="CellSynth/LPSAsmb/PSIAsmb"/>
</dbReference>
<comment type="caution">
    <text evidence="4">The sequence shown here is derived from an EMBL/GenBank/DDBJ whole genome shotgun (WGS) entry which is preliminary data.</text>
</comment>
<keyword evidence="5" id="KW-1185">Reference proteome</keyword>
<dbReference type="STRING" id="862515.HMPREF0658_1531"/>
<evidence type="ECO:0000256" key="1">
    <source>
        <dbReference type="ARBA" id="ARBA00022737"/>
    </source>
</evidence>
<dbReference type="Pfam" id="PF13432">
    <property type="entry name" value="TPR_16"/>
    <property type="match status" value="1"/>
</dbReference>
<evidence type="ECO:0000313" key="5">
    <source>
        <dbReference type="Proteomes" id="UP000004394"/>
    </source>
</evidence>
<feature type="repeat" description="TPR" evidence="3">
    <location>
        <begin position="81"/>
        <end position="114"/>
    </location>
</feature>
<feature type="repeat" description="TPR" evidence="3">
    <location>
        <begin position="115"/>
        <end position="148"/>
    </location>
</feature>
<dbReference type="Proteomes" id="UP000004394">
    <property type="component" value="Unassembled WGS sequence"/>
</dbReference>
<dbReference type="PANTHER" id="PTHR45586">
    <property type="entry name" value="TPR REPEAT-CONTAINING PROTEIN PA4667"/>
    <property type="match status" value="1"/>
</dbReference>
<dbReference type="InterPro" id="IPR011990">
    <property type="entry name" value="TPR-like_helical_dom_sf"/>
</dbReference>
<reference evidence="4" key="1">
    <citation type="submission" date="2010-07" db="EMBL/GenBank/DDBJ databases">
        <authorList>
            <person name="Muzny D."/>
            <person name="Qin X."/>
            <person name="Deng J."/>
            <person name="Jiang H."/>
            <person name="Liu Y."/>
            <person name="Qu J."/>
            <person name="Song X.-Z."/>
            <person name="Zhang L."/>
            <person name="Thornton R."/>
            <person name="Coyle M."/>
            <person name="Francisco L."/>
            <person name="Jackson L."/>
            <person name="Javaid M."/>
            <person name="Korchina V."/>
            <person name="Kovar C."/>
            <person name="Mata R."/>
            <person name="Mathew T."/>
            <person name="Ngo R."/>
            <person name="Nguyen L."/>
            <person name="Nguyen N."/>
            <person name="Okwuonu G."/>
            <person name="Ongeri F."/>
            <person name="Pham C."/>
            <person name="Simmons D."/>
            <person name="Wilczek-Boney K."/>
            <person name="Hale W."/>
            <person name="Jakkamsetti A."/>
            <person name="Pham P."/>
            <person name="Ruth R."/>
            <person name="San Lucas F."/>
            <person name="Warren J."/>
            <person name="Zhang J."/>
            <person name="Zhao Z."/>
            <person name="Zhou C."/>
            <person name="Zhu D."/>
            <person name="Lee S."/>
            <person name="Bess C."/>
            <person name="Blankenburg K."/>
            <person name="Forbes L."/>
            <person name="Fu Q."/>
            <person name="Gubbala S."/>
            <person name="Hirani K."/>
            <person name="Jayaseelan J.C."/>
            <person name="Lara F."/>
            <person name="Munidasa M."/>
            <person name="Palculict T."/>
            <person name="Patil S."/>
            <person name="Pu L.-L."/>
            <person name="Saada N."/>
            <person name="Tang L."/>
            <person name="Weissenberger G."/>
            <person name="Zhu Y."/>
            <person name="Hemphill L."/>
            <person name="Shang Y."/>
            <person name="Youmans B."/>
            <person name="Ayvaz T."/>
            <person name="Ross M."/>
            <person name="Santibanez J."/>
            <person name="Aqrawi P."/>
            <person name="Gross S."/>
            <person name="Joshi V."/>
            <person name="Fowler G."/>
            <person name="Nazareth L."/>
            <person name="Reid J."/>
            <person name="Worley K."/>
            <person name="Petrosino J."/>
            <person name="Highlander S."/>
            <person name="Gibbs R."/>
        </authorList>
    </citation>
    <scope>NUCLEOTIDE SEQUENCE [LARGE SCALE GENOMIC DNA]</scope>
    <source>
        <strain evidence="4">DSM 16973</strain>
    </source>
</reference>
<dbReference type="Pfam" id="PF14559">
    <property type="entry name" value="TPR_19"/>
    <property type="match status" value="1"/>
</dbReference>
<dbReference type="Pfam" id="PF13181">
    <property type="entry name" value="TPR_8"/>
    <property type="match status" value="2"/>
</dbReference>
<dbReference type="PANTHER" id="PTHR45586:SF1">
    <property type="entry name" value="LIPOPOLYSACCHARIDE ASSEMBLY PROTEIN B"/>
    <property type="match status" value="1"/>
</dbReference>
<dbReference type="PROSITE" id="PS50005">
    <property type="entry name" value="TPR"/>
    <property type="match status" value="3"/>
</dbReference>
<evidence type="ECO:0000256" key="2">
    <source>
        <dbReference type="ARBA" id="ARBA00022803"/>
    </source>
</evidence>
<evidence type="ECO:0000313" key="4">
    <source>
        <dbReference type="EMBL" id="EFM01411.1"/>
    </source>
</evidence>